<evidence type="ECO:0000313" key="3">
    <source>
        <dbReference type="Proteomes" id="UP000076842"/>
    </source>
</evidence>
<dbReference type="AlphaFoldDB" id="A0A165ENP2"/>
<proteinExistence type="predicted"/>
<feature type="compositionally biased region" description="Pro residues" evidence="1">
    <location>
        <begin position="16"/>
        <end position="26"/>
    </location>
</feature>
<dbReference type="EMBL" id="KV423998">
    <property type="protein sequence ID" value="KZT55231.1"/>
    <property type="molecule type" value="Genomic_DNA"/>
</dbReference>
<evidence type="ECO:0000256" key="1">
    <source>
        <dbReference type="SAM" id="MobiDB-lite"/>
    </source>
</evidence>
<feature type="non-terminal residue" evidence="2">
    <location>
        <position position="299"/>
    </location>
</feature>
<sequence>MSAYPFPRSAPAAASPSPPSPVPSHPQPRSAEMRPPRLLQAAKDHLRRPAVHARISGAKSLFAATKDYLAQTDYRAAYADVSGRLRSAVGAAREYAGQTLAAQGPGAAGESEGWVGRRRQSWDEWARDRRRRRQEEQRGTERVWLFPGWAIRRPAPTSARAYANSGVHDDGGPFALELKVAGYCTSLRPPEQATRAQRAFMRLARSFAALPRLQPGPAGTGTGTGSGSNSESASLRSYEEGIGGGTPPGSGAGSPLMSPLLRAVITEEPAEDIDLINLDSPSGSGSGSGTSTPREREEG</sequence>
<feature type="region of interest" description="Disordered" evidence="1">
    <location>
        <begin position="1"/>
        <end position="38"/>
    </location>
</feature>
<keyword evidence="3" id="KW-1185">Reference proteome</keyword>
<protein>
    <submittedName>
        <fullName evidence="2">Uncharacterized protein</fullName>
    </submittedName>
</protein>
<accession>A0A165ENP2</accession>
<dbReference type="Proteomes" id="UP000076842">
    <property type="component" value="Unassembled WGS sequence"/>
</dbReference>
<reference evidence="2 3" key="1">
    <citation type="journal article" date="2016" name="Mol. Biol. Evol.">
        <title>Comparative Genomics of Early-Diverging Mushroom-Forming Fungi Provides Insights into the Origins of Lignocellulose Decay Capabilities.</title>
        <authorList>
            <person name="Nagy L.G."/>
            <person name="Riley R."/>
            <person name="Tritt A."/>
            <person name="Adam C."/>
            <person name="Daum C."/>
            <person name="Floudas D."/>
            <person name="Sun H."/>
            <person name="Yadav J.S."/>
            <person name="Pangilinan J."/>
            <person name="Larsson K.H."/>
            <person name="Matsuura K."/>
            <person name="Barry K."/>
            <person name="Labutti K."/>
            <person name="Kuo R."/>
            <person name="Ohm R.A."/>
            <person name="Bhattacharya S.S."/>
            <person name="Shirouzu T."/>
            <person name="Yoshinaga Y."/>
            <person name="Martin F.M."/>
            <person name="Grigoriev I.V."/>
            <person name="Hibbett D.S."/>
        </authorList>
    </citation>
    <scope>NUCLEOTIDE SEQUENCE [LARGE SCALE GENOMIC DNA]</scope>
    <source>
        <strain evidence="2 3">HHB12733</strain>
    </source>
</reference>
<feature type="region of interest" description="Disordered" evidence="1">
    <location>
        <begin position="211"/>
        <end position="299"/>
    </location>
</feature>
<gene>
    <name evidence="2" type="ORF">CALCODRAFT_484895</name>
</gene>
<dbReference type="InParanoid" id="A0A165ENP2"/>
<dbReference type="STRING" id="1353952.A0A165ENP2"/>
<feature type="compositionally biased region" description="Gly residues" evidence="1">
    <location>
        <begin position="241"/>
        <end position="252"/>
    </location>
</feature>
<dbReference type="OrthoDB" id="3220750at2759"/>
<name>A0A165ENP2_9BASI</name>
<feature type="compositionally biased region" description="Low complexity" evidence="1">
    <location>
        <begin position="1"/>
        <end position="15"/>
    </location>
</feature>
<evidence type="ECO:0000313" key="2">
    <source>
        <dbReference type="EMBL" id="KZT55231.1"/>
    </source>
</evidence>
<organism evidence="2 3">
    <name type="scientific">Calocera cornea HHB12733</name>
    <dbReference type="NCBI Taxonomy" id="1353952"/>
    <lineage>
        <taxon>Eukaryota</taxon>
        <taxon>Fungi</taxon>
        <taxon>Dikarya</taxon>
        <taxon>Basidiomycota</taxon>
        <taxon>Agaricomycotina</taxon>
        <taxon>Dacrymycetes</taxon>
        <taxon>Dacrymycetales</taxon>
        <taxon>Dacrymycetaceae</taxon>
        <taxon>Calocera</taxon>
    </lineage>
</organism>